<feature type="active site" evidence="9">
    <location>
        <position position="145"/>
    </location>
</feature>
<feature type="active site" evidence="9">
    <location>
        <position position="239"/>
    </location>
</feature>
<keyword evidence="6 9" id="KW-0238">DNA-binding</keyword>
<dbReference type="Proteomes" id="UP000189981">
    <property type="component" value="Unassembled WGS sequence"/>
</dbReference>
<evidence type="ECO:0000256" key="5">
    <source>
        <dbReference type="ARBA" id="ARBA00022908"/>
    </source>
</evidence>
<dbReference type="InterPro" id="IPR044068">
    <property type="entry name" value="CB"/>
</dbReference>
<evidence type="ECO:0000256" key="9">
    <source>
        <dbReference type="HAMAP-Rule" id="MF_01808"/>
    </source>
</evidence>
<comment type="subcellular location">
    <subcellularLocation>
        <location evidence="1 9">Cytoplasm</location>
    </subcellularLocation>
</comment>
<dbReference type="STRING" id="572036.SAMN05661099_0110"/>
<comment type="function">
    <text evidence="9">Site-specific tyrosine recombinase, which acts by catalyzing the cutting and rejoining of the recombining DNA molecules. The XerC-XerD complex is essential to convert dimers of the bacterial chromosome into monomers to permit their segregation at cell division. It also contributes to the segregational stability of plasmids.</text>
</comment>
<dbReference type="GO" id="GO:0009037">
    <property type="term" value="F:tyrosine-based site-specific recombinase activity"/>
    <property type="evidence" value="ECO:0007669"/>
    <property type="project" value="UniProtKB-UniRule"/>
</dbReference>
<feature type="domain" description="Tyr recombinase" evidence="10">
    <location>
        <begin position="103"/>
        <end position="287"/>
    </location>
</feature>
<dbReference type="PROSITE" id="PS51898">
    <property type="entry name" value="TYR_RECOMBINASE"/>
    <property type="match status" value="1"/>
</dbReference>
<dbReference type="Gene3D" id="1.10.150.130">
    <property type="match status" value="1"/>
</dbReference>
<dbReference type="GO" id="GO:0006313">
    <property type="term" value="P:DNA transposition"/>
    <property type="evidence" value="ECO:0007669"/>
    <property type="project" value="UniProtKB-UniRule"/>
</dbReference>
<keyword evidence="8 9" id="KW-0131">Cell cycle</keyword>
<evidence type="ECO:0000313" key="12">
    <source>
        <dbReference type="EMBL" id="SKB27956.1"/>
    </source>
</evidence>
<keyword evidence="13" id="KW-1185">Reference proteome</keyword>
<dbReference type="Gene3D" id="1.10.443.10">
    <property type="entry name" value="Intergrase catalytic core"/>
    <property type="match status" value="1"/>
</dbReference>
<reference evidence="13" key="1">
    <citation type="submission" date="2017-02" db="EMBL/GenBank/DDBJ databases">
        <authorList>
            <person name="Varghese N."/>
            <person name="Submissions S."/>
        </authorList>
    </citation>
    <scope>NUCLEOTIDE SEQUENCE [LARGE SCALE GENOMIC DNA]</scope>
    <source>
        <strain evidence="13">DSM 22385</strain>
    </source>
</reference>
<dbReference type="Pfam" id="PF02899">
    <property type="entry name" value="Phage_int_SAM_1"/>
    <property type="match status" value="1"/>
</dbReference>
<keyword evidence="5 9" id="KW-0229">DNA integration</keyword>
<evidence type="ECO:0000256" key="8">
    <source>
        <dbReference type="ARBA" id="ARBA00023306"/>
    </source>
</evidence>
<evidence type="ECO:0000256" key="6">
    <source>
        <dbReference type="ARBA" id="ARBA00023125"/>
    </source>
</evidence>
<comment type="subunit">
    <text evidence="9">Forms a cyclic heterotetrameric complex composed of two molecules of XerC and two molecules of XerD.</text>
</comment>
<feature type="active site" description="O-(3'-phospho-DNA)-tyrosine intermediate" evidence="9">
    <location>
        <position position="274"/>
    </location>
</feature>
<dbReference type="GO" id="GO:0051301">
    <property type="term" value="P:cell division"/>
    <property type="evidence" value="ECO:0007669"/>
    <property type="project" value="UniProtKB-KW"/>
</dbReference>
<name>A0A1T4ZZ45_9SPHI</name>
<dbReference type="HAMAP" id="MF_01808">
    <property type="entry name" value="Recomb_XerC_XerD"/>
    <property type="match status" value="1"/>
</dbReference>
<feature type="active site" evidence="9">
    <location>
        <position position="242"/>
    </location>
</feature>
<dbReference type="InterPro" id="IPR002104">
    <property type="entry name" value="Integrase_catalytic"/>
</dbReference>
<evidence type="ECO:0000259" key="11">
    <source>
        <dbReference type="PROSITE" id="PS51900"/>
    </source>
</evidence>
<keyword evidence="7 9" id="KW-0233">DNA recombination</keyword>
<evidence type="ECO:0000256" key="2">
    <source>
        <dbReference type="ARBA" id="ARBA00022490"/>
    </source>
</evidence>
<dbReference type="InterPro" id="IPR050090">
    <property type="entry name" value="Tyrosine_recombinase_XerCD"/>
</dbReference>
<evidence type="ECO:0000259" key="10">
    <source>
        <dbReference type="PROSITE" id="PS51898"/>
    </source>
</evidence>
<dbReference type="GO" id="GO:0005737">
    <property type="term" value="C:cytoplasm"/>
    <property type="evidence" value="ECO:0007669"/>
    <property type="project" value="UniProtKB-SubCell"/>
</dbReference>
<dbReference type="PROSITE" id="PS51900">
    <property type="entry name" value="CB"/>
    <property type="match status" value="1"/>
</dbReference>
<protein>
    <recommendedName>
        <fullName evidence="9">Tyrosine recombinase XerC</fullName>
    </recommendedName>
</protein>
<dbReference type="GO" id="GO:0007059">
    <property type="term" value="P:chromosome segregation"/>
    <property type="evidence" value="ECO:0007669"/>
    <property type="project" value="UniProtKB-UniRule"/>
</dbReference>
<dbReference type="InterPro" id="IPR010998">
    <property type="entry name" value="Integrase_recombinase_N"/>
</dbReference>
<feature type="active site" evidence="9">
    <location>
        <position position="265"/>
    </location>
</feature>
<comment type="similarity">
    <text evidence="9">Belongs to the 'phage' integrase family. XerC subfamily.</text>
</comment>
<sequence length="293" mass="33950">MFIERFIRYLQFEKRFSPHTVTAYRQDLTQFNEFLAVDNLDVLTISHRDVRSWMLLMMEQGSEAKTVNRKLSVLRSFYKFLQREELSNTNPMIHIKAPKVPKRLPVVLDEQKMDSLLDAELSFESSFNGMRDRLILELLYGTGIRLSELVNLTDHDVNLYDQYIKVLGKRNKERIIPVAAPLIKLIKEYQREKLSQNFNNKASSLIVTNEGNNAYPQFIYRIVKLNLSQITTQEKKSPHVLRHSFATALLNKGADLNAIKELLGHSSLAATQVYTHNSVEKLKSIYKQAHPKA</sequence>
<dbReference type="RefSeq" id="WP_079700625.1">
    <property type="nucleotide sequence ID" value="NZ_FUYR01000001.1"/>
</dbReference>
<dbReference type="PANTHER" id="PTHR30349">
    <property type="entry name" value="PHAGE INTEGRASE-RELATED"/>
    <property type="match status" value="1"/>
</dbReference>
<keyword evidence="2 9" id="KW-0963">Cytoplasm</keyword>
<dbReference type="InterPro" id="IPR004107">
    <property type="entry name" value="Integrase_SAM-like_N"/>
</dbReference>
<evidence type="ECO:0000256" key="7">
    <source>
        <dbReference type="ARBA" id="ARBA00023172"/>
    </source>
</evidence>
<gene>
    <name evidence="9" type="primary">xerC</name>
    <name evidence="12" type="ORF">SAMN05661099_0110</name>
</gene>
<keyword evidence="4 9" id="KW-0159">Chromosome partition</keyword>
<evidence type="ECO:0000256" key="3">
    <source>
        <dbReference type="ARBA" id="ARBA00022618"/>
    </source>
</evidence>
<proteinExistence type="inferred from homology"/>
<dbReference type="OrthoDB" id="9801717at2"/>
<dbReference type="InterPro" id="IPR013762">
    <property type="entry name" value="Integrase-like_cat_sf"/>
</dbReference>
<evidence type="ECO:0000313" key="13">
    <source>
        <dbReference type="Proteomes" id="UP000189981"/>
    </source>
</evidence>
<evidence type="ECO:0000256" key="1">
    <source>
        <dbReference type="ARBA" id="ARBA00004496"/>
    </source>
</evidence>
<organism evidence="12 13">
    <name type="scientific">Daejeonella lutea</name>
    <dbReference type="NCBI Taxonomy" id="572036"/>
    <lineage>
        <taxon>Bacteria</taxon>
        <taxon>Pseudomonadati</taxon>
        <taxon>Bacteroidota</taxon>
        <taxon>Sphingobacteriia</taxon>
        <taxon>Sphingobacteriales</taxon>
        <taxon>Sphingobacteriaceae</taxon>
        <taxon>Daejeonella</taxon>
    </lineage>
</organism>
<dbReference type="Pfam" id="PF00589">
    <property type="entry name" value="Phage_integrase"/>
    <property type="match status" value="1"/>
</dbReference>
<keyword evidence="3 9" id="KW-0132">Cell division</keyword>
<dbReference type="EMBL" id="FUYR01000001">
    <property type="protein sequence ID" value="SKB27956.1"/>
    <property type="molecule type" value="Genomic_DNA"/>
</dbReference>
<feature type="active site" evidence="9">
    <location>
        <position position="169"/>
    </location>
</feature>
<evidence type="ECO:0000256" key="4">
    <source>
        <dbReference type="ARBA" id="ARBA00022829"/>
    </source>
</evidence>
<dbReference type="GO" id="GO:0003677">
    <property type="term" value="F:DNA binding"/>
    <property type="evidence" value="ECO:0007669"/>
    <property type="project" value="UniProtKB-UniRule"/>
</dbReference>
<dbReference type="AlphaFoldDB" id="A0A1T4ZZ45"/>
<dbReference type="InterPro" id="IPR011010">
    <property type="entry name" value="DNA_brk_join_enz"/>
</dbReference>
<accession>A0A1T4ZZ45</accession>
<dbReference type="SUPFAM" id="SSF56349">
    <property type="entry name" value="DNA breaking-rejoining enzymes"/>
    <property type="match status" value="1"/>
</dbReference>
<dbReference type="PANTHER" id="PTHR30349:SF77">
    <property type="entry name" value="TYROSINE RECOMBINASE XERC"/>
    <property type="match status" value="1"/>
</dbReference>
<feature type="domain" description="Core-binding (CB)" evidence="11">
    <location>
        <begin position="1"/>
        <end position="82"/>
    </location>
</feature>
<dbReference type="InterPro" id="IPR023009">
    <property type="entry name" value="Tyrosine_recombinase_XerC/XerD"/>
</dbReference>